<keyword evidence="9" id="KW-0677">Repeat</keyword>
<feature type="repeat" description="NHL" evidence="25">
    <location>
        <begin position="453"/>
        <end position="493"/>
    </location>
</feature>
<comment type="caution">
    <text evidence="31">The sequence shown here is derived from an EMBL/GenBank/DDBJ whole genome shotgun (WGS) entry which is preliminary data.</text>
</comment>
<dbReference type="InterPro" id="IPR024548">
    <property type="entry name" value="Cu2_monoox_C"/>
</dbReference>
<evidence type="ECO:0000256" key="7">
    <source>
        <dbReference type="ARBA" id="ARBA00022723"/>
    </source>
</evidence>
<dbReference type="GO" id="GO:0004598">
    <property type="term" value="F:peptidylamidoglycolate lyase activity"/>
    <property type="evidence" value="ECO:0007669"/>
    <property type="project" value="UniProtKB-EC"/>
</dbReference>
<dbReference type="GO" id="GO:0006518">
    <property type="term" value="P:peptide metabolic process"/>
    <property type="evidence" value="ECO:0007669"/>
    <property type="project" value="InterPro"/>
</dbReference>
<evidence type="ECO:0000256" key="2">
    <source>
        <dbReference type="ARBA" id="ARBA00001947"/>
    </source>
</evidence>
<feature type="signal peptide" evidence="28">
    <location>
        <begin position="1"/>
        <end position="16"/>
    </location>
</feature>
<feature type="domain" description="Copper type II ascorbate-dependent monooxygenase C-terminal" evidence="30">
    <location>
        <begin position="176"/>
        <end position="309"/>
    </location>
</feature>
<evidence type="ECO:0000256" key="21">
    <source>
        <dbReference type="ARBA" id="ARBA00037847"/>
    </source>
</evidence>
<feature type="binding site" evidence="23">
    <location>
        <position position="78"/>
    </location>
    <ligand>
        <name>Cu(2+)</name>
        <dbReference type="ChEBI" id="CHEBI:29036"/>
        <label>1</label>
        <note>catalytic</note>
    </ligand>
</feature>
<evidence type="ECO:0000256" key="19">
    <source>
        <dbReference type="ARBA" id="ARBA00023268"/>
    </source>
</evidence>
<feature type="compositionally biased region" description="Acidic residues" evidence="26">
    <location>
        <begin position="699"/>
        <end position="709"/>
    </location>
</feature>
<comment type="similarity">
    <text evidence="4">In the C-terminal section; belongs to the peptidyl-alpha-hydroxyglycine alpha-amidating lyase family.</text>
</comment>
<evidence type="ECO:0000256" key="4">
    <source>
        <dbReference type="ARBA" id="ARBA00006026"/>
    </source>
</evidence>
<evidence type="ECO:0000256" key="13">
    <source>
        <dbReference type="ARBA" id="ARBA00023008"/>
    </source>
</evidence>
<evidence type="ECO:0000256" key="14">
    <source>
        <dbReference type="ARBA" id="ARBA00023033"/>
    </source>
</evidence>
<keyword evidence="20" id="KW-0968">Cytoplasmic vesicle</keyword>
<keyword evidence="10" id="KW-0862">Zinc</keyword>
<feature type="binding site" evidence="23">
    <location>
        <position position="214"/>
    </location>
    <ligand>
        <name>Cu(2+)</name>
        <dbReference type="ChEBI" id="CHEBI:29036"/>
        <label>1</label>
        <note>catalytic</note>
    </ligand>
</feature>
<dbReference type="InterPro" id="IPR000720">
    <property type="entry name" value="PHM/PAL"/>
</dbReference>
<dbReference type="AlphaFoldDB" id="A0A2P6VC27"/>
<dbReference type="PANTHER" id="PTHR10680">
    <property type="entry name" value="PEPTIDYL-GLYCINE ALPHA-AMIDATING MONOOXYGENASE"/>
    <property type="match status" value="1"/>
</dbReference>
<dbReference type="InterPro" id="IPR020611">
    <property type="entry name" value="Cu2_ascorb_mOase_CS-1"/>
</dbReference>
<comment type="catalytic activity">
    <reaction evidence="1">
        <text>a [peptide]-C-terminal (2S)-2-hydroxyglycine = a [peptide]-C-terminal amide + glyoxylate</text>
        <dbReference type="Rhea" id="RHEA:20924"/>
        <dbReference type="Rhea" id="RHEA-COMP:13485"/>
        <dbReference type="Rhea" id="RHEA-COMP:15321"/>
        <dbReference type="ChEBI" id="CHEBI:36655"/>
        <dbReference type="ChEBI" id="CHEBI:137001"/>
        <dbReference type="ChEBI" id="CHEBI:142768"/>
        <dbReference type="EC" id="4.3.2.5"/>
    </reaction>
</comment>
<feature type="region of interest" description="Disordered" evidence="26">
    <location>
        <begin position="740"/>
        <end position="837"/>
    </location>
</feature>
<dbReference type="PRINTS" id="PR00790">
    <property type="entry name" value="PAMONOXGNASE"/>
</dbReference>
<evidence type="ECO:0000256" key="15">
    <source>
        <dbReference type="ARBA" id="ARBA00023136"/>
    </source>
</evidence>
<feature type="domain" description="Copper type II ascorbate-dependent monooxygenase N-terminal" evidence="29">
    <location>
        <begin position="45"/>
        <end position="145"/>
    </location>
</feature>
<feature type="region of interest" description="Disordered" evidence="26">
    <location>
        <begin position="887"/>
        <end position="929"/>
    </location>
</feature>
<feature type="transmembrane region" description="Helical" evidence="27">
    <location>
        <begin position="853"/>
        <end position="870"/>
    </location>
</feature>
<proteinExistence type="inferred from homology"/>
<evidence type="ECO:0000256" key="27">
    <source>
        <dbReference type="SAM" id="Phobius"/>
    </source>
</evidence>
<evidence type="ECO:0000256" key="28">
    <source>
        <dbReference type="SAM" id="SignalP"/>
    </source>
</evidence>
<keyword evidence="15 27" id="KW-0472">Membrane</keyword>
<feature type="compositionally biased region" description="Low complexity" evidence="26">
    <location>
        <begin position="743"/>
        <end position="763"/>
    </location>
</feature>
<evidence type="ECO:0000256" key="16">
    <source>
        <dbReference type="ARBA" id="ARBA00023157"/>
    </source>
</evidence>
<keyword evidence="16 24" id="KW-1015">Disulfide bond</keyword>
<evidence type="ECO:0000256" key="1">
    <source>
        <dbReference type="ARBA" id="ARBA00000686"/>
    </source>
</evidence>
<reference evidence="31 32" key="1">
    <citation type="journal article" date="2018" name="Plant J.">
        <title>Genome sequences of Chlorella sorokiniana UTEX 1602 and Micractinium conductrix SAG 241.80: implications to maltose excretion by a green alga.</title>
        <authorList>
            <person name="Arriola M.B."/>
            <person name="Velmurugan N."/>
            <person name="Zhang Y."/>
            <person name="Plunkett M.H."/>
            <person name="Hondzo H."/>
            <person name="Barney B.M."/>
        </authorList>
    </citation>
    <scope>NUCLEOTIDE SEQUENCE [LARGE SCALE GENOMIC DNA]</scope>
    <source>
        <strain evidence="31 32">SAG 241.80</strain>
    </source>
</reference>
<dbReference type="InterPro" id="IPR014783">
    <property type="entry name" value="Cu2_ascorb_mOase_CS-2"/>
</dbReference>
<keyword evidence="14 31" id="KW-0503">Monooxygenase</keyword>
<keyword evidence="6 27" id="KW-0812">Transmembrane</keyword>
<dbReference type="PROSITE" id="PS00085">
    <property type="entry name" value="CU2_MONOOXYGENASE_2"/>
    <property type="match status" value="1"/>
</dbReference>
<sequence length="929" mass="98967">MLFLLLVLLAGRLVAAGEASAPSSGFGPKAATLQIPVVFPEHPTTEPDAYLCTAVPLPDRPLKLVGVEPTSDEEFVHHMLLFGCKVPAQQKLVWPCKMTAACGQGGESVLYGWGKNANAIALPDGVGYSVGPGTGVQALVLQMHFLVLRPPNDKSGSGLTLHLGEQPVPYSAGMIAYAAGFRLPPGQPSILVPNSCCYAGWEPLHGFAARVHTHSMGREVYLDRSQPADRKALDRITGLDPQKPQGFYPIAPEATFLPGDQLAMACNFDSTNKTKEVQAGHTSSHEMCNLYLMLYSHLPVFMWCLDSQPWAELSAPGGLPQEAHLQPETKLWQPPAALPQPGGGDPYALGQVPGLAARGDGTVWAFHRGHRAWNPDGSVSDGGEGEVLAGPTVFQMDADTGKVLQSWGAGAFAMSHMLSFDWEGNMWLTDVGLHQAFKYSPDGQQLLVLGTRGTPGSDGEHLCKPTQVAVTRDGGVLVSDGYCNSRVAEFGADGRWVFDYKLPARGEAQMEVPHSVVYHECHKWVVVADRERGFVHGFKRPGGALLVQWDLHRLGLGNPYALALGPYGSILALTWEPDSRQTWVLALGDETDKVLRTYPLDEMDAPHDLVLLPAPLELSGAGERQLSILVSTTNDSGDNLHKFVLREGPAQEAGAAAGSEQAVVEEAAALEAAKAAAAAHFGGKTHAEAPAQALAAAAAEEEEEEEGPEEGGAKVGAAAKRSGEGEAVQIGHSLVKPVEGGEQQEQQAAEADQAEEQQQVAEAAQHEQAEQEAAAATTQQPEQQQPEQQQPDQQPENAADFVEREDKAEEEAALATQRSKAAAAEVADAAPAGSRPFHADEEDRALLNRAAAAQPWMLGLVFVAVALVSWHRLQHWRRRSGAGYHAAAGVGGADEGGTEHPGGHRHHLVHGHPERSSSAELPIAPSNRV</sequence>
<evidence type="ECO:0000313" key="32">
    <source>
        <dbReference type="Proteomes" id="UP000239649"/>
    </source>
</evidence>
<evidence type="ECO:0000256" key="24">
    <source>
        <dbReference type="PIRSR" id="PIRSR600720-3"/>
    </source>
</evidence>
<feature type="binding site" evidence="23">
    <location>
        <position position="287"/>
    </location>
    <ligand>
        <name>Cu(2+)</name>
        <dbReference type="ChEBI" id="CHEBI:29036"/>
        <label>1</label>
        <note>catalytic</note>
    </ligand>
</feature>
<keyword evidence="18" id="KW-0456">Lyase</keyword>
<evidence type="ECO:0000256" key="18">
    <source>
        <dbReference type="ARBA" id="ARBA00023239"/>
    </source>
</evidence>
<evidence type="ECO:0000256" key="23">
    <source>
        <dbReference type="PIRSR" id="PIRSR600720-2"/>
    </source>
</evidence>
<feature type="compositionally biased region" description="Low complexity" evidence="26">
    <location>
        <begin position="771"/>
        <end position="796"/>
    </location>
</feature>
<feature type="disulfide bond" evidence="24">
    <location>
        <begin position="52"/>
        <end position="96"/>
    </location>
</feature>
<dbReference type="InterPro" id="IPR036939">
    <property type="entry name" value="Cu2_ascorb_mOase_N_sf"/>
</dbReference>
<feature type="compositionally biased region" description="Low complexity" evidence="26">
    <location>
        <begin position="688"/>
        <end position="698"/>
    </location>
</feature>
<dbReference type="GO" id="GO:0016020">
    <property type="term" value="C:membrane"/>
    <property type="evidence" value="ECO:0007669"/>
    <property type="project" value="InterPro"/>
</dbReference>
<keyword evidence="8 28" id="KW-0732">Signal</keyword>
<dbReference type="Gene3D" id="2.60.120.230">
    <property type="match status" value="1"/>
</dbReference>
<keyword evidence="13 23" id="KW-0186">Copper</keyword>
<dbReference type="InterPro" id="IPR001258">
    <property type="entry name" value="NHL_repeat"/>
</dbReference>
<feature type="chain" id="PRO_5015192458" evidence="28">
    <location>
        <begin position="17"/>
        <end position="929"/>
    </location>
</feature>
<evidence type="ECO:0000256" key="10">
    <source>
        <dbReference type="ARBA" id="ARBA00022833"/>
    </source>
</evidence>
<comment type="catalytic activity">
    <reaction evidence="22">
        <text>a [peptide]-C-terminal glycine + 2 L-ascorbate + O2 = a [peptide]-C-terminal (2S)-2-hydroxyglycine + 2 monodehydro-L-ascorbate radical + H2O</text>
        <dbReference type="Rhea" id="RHEA:21452"/>
        <dbReference type="Rhea" id="RHEA-COMP:13486"/>
        <dbReference type="Rhea" id="RHEA-COMP:15321"/>
        <dbReference type="ChEBI" id="CHEBI:15377"/>
        <dbReference type="ChEBI" id="CHEBI:15379"/>
        <dbReference type="ChEBI" id="CHEBI:38290"/>
        <dbReference type="ChEBI" id="CHEBI:59513"/>
        <dbReference type="ChEBI" id="CHEBI:137000"/>
        <dbReference type="ChEBI" id="CHEBI:142768"/>
        <dbReference type="EC" id="1.14.17.3"/>
    </reaction>
</comment>
<feature type="disulfide bond" evidence="24">
    <location>
        <begin position="266"/>
        <end position="288"/>
    </location>
</feature>
<evidence type="ECO:0000313" key="31">
    <source>
        <dbReference type="EMBL" id="PSC71645.1"/>
    </source>
</evidence>
<evidence type="ECO:0000259" key="29">
    <source>
        <dbReference type="Pfam" id="PF01082"/>
    </source>
</evidence>
<dbReference type="InterPro" id="IPR008977">
    <property type="entry name" value="PHM/PNGase_F_dom_sf"/>
</dbReference>
<evidence type="ECO:0000256" key="9">
    <source>
        <dbReference type="ARBA" id="ARBA00022737"/>
    </source>
</evidence>
<dbReference type="Pfam" id="PF01436">
    <property type="entry name" value="NHL"/>
    <property type="match status" value="1"/>
</dbReference>
<keyword evidence="32" id="KW-1185">Reference proteome</keyword>
<keyword evidence="7 23" id="KW-0479">Metal-binding</keyword>
<accession>A0A2P6VC27</accession>
<dbReference type="SUPFAM" id="SSF63829">
    <property type="entry name" value="Calcium-dependent phosphotriesterase"/>
    <property type="match status" value="1"/>
</dbReference>
<dbReference type="GO" id="GO:0031410">
    <property type="term" value="C:cytoplasmic vesicle"/>
    <property type="evidence" value="ECO:0007669"/>
    <property type="project" value="UniProtKB-SubCell"/>
</dbReference>
<dbReference type="InterPro" id="IPR014784">
    <property type="entry name" value="Cu2_ascorb_mOase-like_C"/>
</dbReference>
<dbReference type="PROSITE" id="PS51125">
    <property type="entry name" value="NHL"/>
    <property type="match status" value="1"/>
</dbReference>
<feature type="binding site" evidence="23">
    <location>
        <position position="144"/>
    </location>
    <ligand>
        <name>Cu(2+)</name>
        <dbReference type="ChEBI" id="CHEBI:29036"/>
        <label>1</label>
        <note>catalytic</note>
    </ligand>
</feature>
<dbReference type="EMBL" id="LHPF02000014">
    <property type="protein sequence ID" value="PSC71645.1"/>
    <property type="molecule type" value="Genomic_DNA"/>
</dbReference>
<evidence type="ECO:0000256" key="11">
    <source>
        <dbReference type="ARBA" id="ARBA00022989"/>
    </source>
</evidence>
<keyword evidence="11 27" id="KW-1133">Transmembrane helix</keyword>
<dbReference type="SUPFAM" id="SSF49742">
    <property type="entry name" value="PHM/PNGase F"/>
    <property type="match status" value="2"/>
</dbReference>
<feature type="region of interest" description="Disordered" evidence="26">
    <location>
        <begin position="688"/>
        <end position="727"/>
    </location>
</feature>
<evidence type="ECO:0000256" key="3">
    <source>
        <dbReference type="ARBA" id="ARBA00004541"/>
    </source>
</evidence>
<dbReference type="GO" id="GO:0012505">
    <property type="term" value="C:endomembrane system"/>
    <property type="evidence" value="ECO:0007669"/>
    <property type="project" value="UniProtKB-SubCell"/>
</dbReference>
<dbReference type="GO" id="GO:0004504">
    <property type="term" value="F:peptidylglycine monooxygenase activity"/>
    <property type="evidence" value="ECO:0007669"/>
    <property type="project" value="UniProtKB-EC"/>
</dbReference>
<dbReference type="Gene3D" id="2.60.120.310">
    <property type="entry name" value="Copper type II, ascorbate-dependent monooxygenase, N-terminal domain"/>
    <property type="match status" value="1"/>
</dbReference>
<dbReference type="Gene3D" id="2.120.10.30">
    <property type="entry name" value="TolB, C-terminal domain"/>
    <property type="match status" value="1"/>
</dbReference>
<comment type="cofactor">
    <cofactor evidence="2">
        <name>Zn(2+)</name>
        <dbReference type="ChEBI" id="CHEBI:29105"/>
    </cofactor>
</comment>
<dbReference type="InterPro" id="IPR011042">
    <property type="entry name" value="6-blade_b-propeller_TolB-like"/>
</dbReference>
<comment type="similarity">
    <text evidence="5">In the N-terminal section; belongs to the copper type II ascorbate-dependent monooxygenase family.</text>
</comment>
<comment type="subcellular location">
    <subcellularLocation>
        <location evidence="3">Cytoplasmic vesicle</location>
    </subcellularLocation>
    <subcellularLocation>
        <location evidence="21">Endomembrane system</location>
        <topology evidence="21">Single-pass membrane protein</topology>
    </subcellularLocation>
</comment>
<evidence type="ECO:0000256" key="22">
    <source>
        <dbReference type="ARBA" id="ARBA00048431"/>
    </source>
</evidence>
<protein>
    <submittedName>
        <fullName evidence="31">Peptidyl-glycine alpha-amidating monooxygenase</fullName>
    </submittedName>
</protein>
<feature type="disulfide bond" evidence="24">
    <location>
        <begin position="84"/>
        <end position="102"/>
    </location>
</feature>
<dbReference type="Proteomes" id="UP000239649">
    <property type="component" value="Unassembled WGS sequence"/>
</dbReference>
<evidence type="ECO:0000256" key="20">
    <source>
        <dbReference type="ARBA" id="ARBA00023329"/>
    </source>
</evidence>
<feature type="compositionally biased region" description="Low complexity" evidence="26">
    <location>
        <begin position="821"/>
        <end position="832"/>
    </location>
</feature>
<dbReference type="Pfam" id="PF03712">
    <property type="entry name" value="Cu2_monoox_C"/>
    <property type="match status" value="1"/>
</dbReference>
<keyword evidence="19" id="KW-0511">Multifunctional enzyme</keyword>
<organism evidence="31 32">
    <name type="scientific">Micractinium conductrix</name>
    <dbReference type="NCBI Taxonomy" id="554055"/>
    <lineage>
        <taxon>Eukaryota</taxon>
        <taxon>Viridiplantae</taxon>
        <taxon>Chlorophyta</taxon>
        <taxon>core chlorophytes</taxon>
        <taxon>Trebouxiophyceae</taxon>
        <taxon>Chlorellales</taxon>
        <taxon>Chlorellaceae</taxon>
        <taxon>Chlorella clade</taxon>
        <taxon>Micractinium</taxon>
    </lineage>
</organism>
<dbReference type="InterPro" id="IPR000323">
    <property type="entry name" value="Cu2_ascorb_mOase_N"/>
</dbReference>
<dbReference type="GO" id="GO:0005507">
    <property type="term" value="F:copper ion binding"/>
    <property type="evidence" value="ECO:0007669"/>
    <property type="project" value="InterPro"/>
</dbReference>
<gene>
    <name evidence="31" type="ORF">C2E20_5094</name>
</gene>
<dbReference type="PANTHER" id="PTHR10680:SF14">
    <property type="entry name" value="PEPTIDYL-GLYCINE ALPHA-AMIDATING MONOOXYGENASE"/>
    <property type="match status" value="1"/>
</dbReference>
<comment type="cofactor">
    <cofactor evidence="23">
        <name>Cu(2+)</name>
        <dbReference type="ChEBI" id="CHEBI:29036"/>
    </cofactor>
    <text evidence="23">Binds 2 Cu(2+) ions per subunit.</text>
</comment>
<evidence type="ECO:0000259" key="30">
    <source>
        <dbReference type="Pfam" id="PF03712"/>
    </source>
</evidence>
<evidence type="ECO:0000256" key="17">
    <source>
        <dbReference type="ARBA" id="ARBA00023180"/>
    </source>
</evidence>
<feature type="disulfide bond" evidence="24">
    <location>
        <begin position="196"/>
        <end position="304"/>
    </location>
</feature>
<dbReference type="PROSITE" id="PS00084">
    <property type="entry name" value="CU2_MONOOXYGENASE_1"/>
    <property type="match status" value="1"/>
</dbReference>
<dbReference type="Pfam" id="PF01082">
    <property type="entry name" value="Cu2_monooxygen"/>
    <property type="match status" value="1"/>
</dbReference>
<feature type="binding site" evidence="23">
    <location>
        <position position="77"/>
    </location>
    <ligand>
        <name>Cu(2+)</name>
        <dbReference type="ChEBI" id="CHEBI:29036"/>
        <label>1</label>
        <note>catalytic</note>
    </ligand>
</feature>
<evidence type="ECO:0000256" key="6">
    <source>
        <dbReference type="ARBA" id="ARBA00022692"/>
    </source>
</evidence>
<evidence type="ECO:0000256" key="5">
    <source>
        <dbReference type="ARBA" id="ARBA00010263"/>
    </source>
</evidence>
<keyword evidence="12" id="KW-0560">Oxidoreductase</keyword>
<feature type="binding site" evidence="23">
    <location>
        <position position="212"/>
    </location>
    <ligand>
        <name>Cu(2+)</name>
        <dbReference type="ChEBI" id="CHEBI:29036"/>
        <label>1</label>
        <note>catalytic</note>
    </ligand>
</feature>
<keyword evidence="17" id="KW-0325">Glycoprotein</keyword>
<dbReference type="OrthoDB" id="10018185at2759"/>
<evidence type="ECO:0000256" key="12">
    <source>
        <dbReference type="ARBA" id="ARBA00023002"/>
    </source>
</evidence>
<evidence type="ECO:0000256" key="8">
    <source>
        <dbReference type="ARBA" id="ARBA00022729"/>
    </source>
</evidence>
<evidence type="ECO:0000256" key="26">
    <source>
        <dbReference type="SAM" id="MobiDB-lite"/>
    </source>
</evidence>
<evidence type="ECO:0000256" key="25">
    <source>
        <dbReference type="PROSITE-ProRule" id="PRU00504"/>
    </source>
</evidence>
<name>A0A2P6VC27_9CHLO</name>